<dbReference type="InterPro" id="IPR024478">
    <property type="entry name" value="HlyB_4HB_MCP"/>
</dbReference>
<dbReference type="OrthoDB" id="1438991at2"/>
<organism evidence="3 4">
    <name type="scientific">Phaeodactylibacter luteus</name>
    <dbReference type="NCBI Taxonomy" id="1564516"/>
    <lineage>
        <taxon>Bacteria</taxon>
        <taxon>Pseudomonadati</taxon>
        <taxon>Bacteroidota</taxon>
        <taxon>Saprospiria</taxon>
        <taxon>Saprospirales</taxon>
        <taxon>Haliscomenobacteraceae</taxon>
        <taxon>Phaeodactylibacter</taxon>
    </lineage>
</organism>
<keyword evidence="1" id="KW-1133">Transmembrane helix</keyword>
<keyword evidence="1" id="KW-0472">Membrane</keyword>
<protein>
    <recommendedName>
        <fullName evidence="2">Chemotaxis methyl-accepting receptor HlyB-like 4HB MCP domain-containing protein</fullName>
    </recommendedName>
</protein>
<accession>A0A5C6S4Q6</accession>
<reference evidence="3 4" key="1">
    <citation type="submission" date="2019-08" db="EMBL/GenBank/DDBJ databases">
        <title>Genome of Phaeodactylibacter luteus.</title>
        <authorList>
            <person name="Bowman J.P."/>
        </authorList>
    </citation>
    <scope>NUCLEOTIDE SEQUENCE [LARGE SCALE GENOMIC DNA]</scope>
    <source>
        <strain evidence="3 4">KCTC 42180</strain>
    </source>
</reference>
<keyword evidence="4" id="KW-1185">Reference proteome</keyword>
<name>A0A5C6S4Q6_9BACT</name>
<keyword evidence="1" id="KW-0812">Transmembrane</keyword>
<comment type="caution">
    <text evidence="3">The sequence shown here is derived from an EMBL/GenBank/DDBJ whole genome shotgun (WGS) entry which is preliminary data.</text>
</comment>
<evidence type="ECO:0000313" key="3">
    <source>
        <dbReference type="EMBL" id="TXB69449.1"/>
    </source>
</evidence>
<evidence type="ECO:0000256" key="1">
    <source>
        <dbReference type="SAM" id="Phobius"/>
    </source>
</evidence>
<dbReference type="Proteomes" id="UP000321580">
    <property type="component" value="Unassembled WGS sequence"/>
</dbReference>
<dbReference type="EMBL" id="VOOR01000002">
    <property type="protein sequence ID" value="TXB69449.1"/>
    <property type="molecule type" value="Genomic_DNA"/>
</dbReference>
<gene>
    <name evidence="3" type="ORF">FRY97_01160</name>
</gene>
<evidence type="ECO:0000313" key="4">
    <source>
        <dbReference type="Proteomes" id="UP000321580"/>
    </source>
</evidence>
<sequence length="208" mass="23424">MKWTFFVQNKMRAALLLALVFALVFWNNWQERSGMEQLDSHLSMLYKDRLLVEGYIYELSEAFHAKARAANTSPSTLPATETQLAGADIQPLIAQYEATYLTPEEKELFSLLKRTVAQLSDLEKAQPFNSALYLSEINNAHRLLHRLSGIQIAEGTRLSEASHRIVLGSNLTAQIEMVLLIILALIIQALVLSAKALRSPVQQKFNLN</sequence>
<dbReference type="Pfam" id="PF12729">
    <property type="entry name" value="4HB_MCP_1"/>
    <property type="match status" value="1"/>
</dbReference>
<evidence type="ECO:0000259" key="2">
    <source>
        <dbReference type="Pfam" id="PF12729"/>
    </source>
</evidence>
<dbReference type="AlphaFoldDB" id="A0A5C6S4Q6"/>
<feature type="domain" description="Chemotaxis methyl-accepting receptor HlyB-like 4HB MCP" evidence="2">
    <location>
        <begin position="21"/>
        <end position="122"/>
    </location>
</feature>
<proteinExistence type="predicted"/>
<dbReference type="RefSeq" id="WP_147165581.1">
    <property type="nucleotide sequence ID" value="NZ_VOOR01000002.1"/>
</dbReference>
<feature type="transmembrane region" description="Helical" evidence="1">
    <location>
        <begin position="177"/>
        <end position="197"/>
    </location>
</feature>